<gene>
    <name evidence="3" type="ORF">I7X12_07500</name>
</gene>
<feature type="region of interest" description="Disordered" evidence="1">
    <location>
        <begin position="1"/>
        <end position="24"/>
    </location>
</feature>
<keyword evidence="4" id="KW-1185">Reference proteome</keyword>
<dbReference type="RefSeq" id="WP_198063217.1">
    <property type="nucleotide sequence ID" value="NZ_CP065856.1"/>
</dbReference>
<evidence type="ECO:0000259" key="2">
    <source>
        <dbReference type="Pfam" id="PF26408"/>
    </source>
</evidence>
<protein>
    <recommendedName>
        <fullName evidence="2">DUF8106 domain-containing protein</fullName>
    </recommendedName>
</protein>
<dbReference type="EMBL" id="CP065856">
    <property type="protein sequence ID" value="QPV64448.1"/>
    <property type="molecule type" value="Genomic_DNA"/>
</dbReference>
<dbReference type="GeneID" id="60588327"/>
<feature type="domain" description="DUF8106" evidence="2">
    <location>
        <begin position="15"/>
        <end position="64"/>
    </location>
</feature>
<evidence type="ECO:0000313" key="4">
    <source>
        <dbReference type="Proteomes" id="UP000595001"/>
    </source>
</evidence>
<dbReference type="OrthoDB" id="209680at2157"/>
<accession>A0A7T3G1Y5</accession>
<name>A0A7T3G1Y5_9EURY</name>
<evidence type="ECO:0000313" key="3">
    <source>
        <dbReference type="EMBL" id="QPV64448.1"/>
    </source>
</evidence>
<evidence type="ECO:0000256" key="1">
    <source>
        <dbReference type="SAM" id="MobiDB-lite"/>
    </source>
</evidence>
<dbReference type="Proteomes" id="UP000595001">
    <property type="component" value="Chromosome"/>
</dbReference>
<dbReference type="AlphaFoldDB" id="A0A7T3G1Y5"/>
<dbReference type="Pfam" id="PF26408">
    <property type="entry name" value="DUF8106"/>
    <property type="match status" value="1"/>
</dbReference>
<proteinExistence type="predicted"/>
<dbReference type="KEGG" id="hlt:I7X12_07500"/>
<dbReference type="InterPro" id="IPR058419">
    <property type="entry name" value="DUF8106"/>
</dbReference>
<sequence>MSVHAPSTTDREPPPKGTLFCPDCGHESPATGDWIVRSDPGSDRVSDGDTVVSCPDCETEIATRGGSELPALA</sequence>
<reference evidence="3 4" key="1">
    <citation type="submission" date="2020-12" db="EMBL/GenBank/DDBJ databases">
        <title>Halosimplex halophilum sp. nov. and Halosimplex salinum sp. nov., two new members of the genus Halosimplex.</title>
        <authorList>
            <person name="Cui H.L."/>
        </authorList>
    </citation>
    <scope>NUCLEOTIDE SEQUENCE [LARGE SCALE GENOMIC DNA]</scope>
    <source>
        <strain evidence="3 4">YGH94</strain>
    </source>
</reference>
<organism evidence="3 4">
    <name type="scientific">Halosimplex litoreum</name>
    <dbReference type="NCBI Taxonomy" id="1198301"/>
    <lineage>
        <taxon>Archaea</taxon>
        <taxon>Methanobacteriati</taxon>
        <taxon>Methanobacteriota</taxon>
        <taxon>Stenosarchaea group</taxon>
        <taxon>Halobacteria</taxon>
        <taxon>Halobacteriales</taxon>
        <taxon>Haloarculaceae</taxon>
        <taxon>Halosimplex</taxon>
    </lineage>
</organism>